<name>A0A9X2JJ25_9BACT</name>
<dbReference type="Proteomes" id="UP001155241">
    <property type="component" value="Unassembled WGS sequence"/>
</dbReference>
<comment type="caution">
    <text evidence="1">The sequence shown here is derived from an EMBL/GenBank/DDBJ whole genome shotgun (WGS) entry which is preliminary data.</text>
</comment>
<dbReference type="SUPFAM" id="SSF48239">
    <property type="entry name" value="Terpenoid cyclases/Protein prenyltransferases"/>
    <property type="match status" value="1"/>
</dbReference>
<protein>
    <submittedName>
        <fullName evidence="1">Uncharacterized protein</fullName>
    </submittedName>
</protein>
<dbReference type="AlphaFoldDB" id="A0A9X2JJ25"/>
<evidence type="ECO:0000313" key="1">
    <source>
        <dbReference type="EMBL" id="MCO6047157.1"/>
    </source>
</evidence>
<keyword evidence="2" id="KW-1185">Reference proteome</keyword>
<proteinExistence type="predicted"/>
<evidence type="ECO:0000313" key="2">
    <source>
        <dbReference type="Proteomes" id="UP001155241"/>
    </source>
</evidence>
<reference evidence="1" key="1">
    <citation type="submission" date="2022-06" db="EMBL/GenBank/DDBJ databases">
        <title>Aeoliella straminimaris, a novel planctomycete from sediments.</title>
        <authorList>
            <person name="Vitorino I.R."/>
            <person name="Lage O.M."/>
        </authorList>
    </citation>
    <scope>NUCLEOTIDE SEQUENCE</scope>
    <source>
        <strain evidence="1">ICT_H6.2</strain>
    </source>
</reference>
<organism evidence="1 2">
    <name type="scientific">Aeoliella straminimaris</name>
    <dbReference type="NCBI Taxonomy" id="2954799"/>
    <lineage>
        <taxon>Bacteria</taxon>
        <taxon>Pseudomonadati</taxon>
        <taxon>Planctomycetota</taxon>
        <taxon>Planctomycetia</taxon>
        <taxon>Pirellulales</taxon>
        <taxon>Lacipirellulaceae</taxon>
        <taxon>Aeoliella</taxon>
    </lineage>
</organism>
<dbReference type="InterPro" id="IPR008930">
    <property type="entry name" value="Terpenoid_cyclase/PrenylTrfase"/>
</dbReference>
<sequence>MPNLRVALLVSVVGFAAIAQGAPRLLFSASESNDLLQVAKATFGPQVVRFDSPQQAIEAATAGDALVIVADGYPETPSAVSKTDLQAIRDKNLRCYVEYPDFLRGSQNFSATESHVERVVAVDNFFAPAIPRLSVLQANGLHYVPIDPSLREEFGKPILVSARVAGFDSAIFGLPDKTAPLLLVNDEQTLYLGATGLSHFRQGRYSPYSSWQAVWNTLLGHLMDSATPVAVAYPPAIVSATYGSSEPLPPAAQRKAIERGVAWFAKANMIVHPDWQVRVASPQVRVPPLEAGLPVGDGSLGSMEAILSIIKWDGHQVVSSVQRGDCIAETAMAHALYSRLSNDGAHQQTARNLLDYYLLDSEACKNERGDPSHGAYGLISWGITNPAWCVANYGDDNARIMLATMATAGVLGEDRWNKTIARCMIGNLRTTGQLGFRGDRIDIGPLGQNGWKHYFAQSPVSYAPHFECYLWACYLWAYSQTHDPLLLDRASTALEMTMQQYPDGLRWTNGLAQERARIVLPLAWLVRIDDSPKHRAMLTKAVDGLLSIQDECGAIREEIGPPGRGMFPPPGSNEAYGVSEASLIARNGDPVADMLYTNNFALLALHEAAAVMDDERVRHAEDRLADFLIRIQARSDEVQEVDGGWMRAFDFERWEHWGSNADHGWGAWSIESGWTQAWITSVLLMREKDTTLWELMSKADLSDDYPTIRDQMLPQEYVDEVESDDNEH</sequence>
<accession>A0A9X2JJ25</accession>
<dbReference type="RefSeq" id="WP_252855269.1">
    <property type="nucleotide sequence ID" value="NZ_JAMXLR010000089.1"/>
</dbReference>
<gene>
    <name evidence="1" type="ORF">NG895_24935</name>
</gene>
<dbReference type="EMBL" id="JAMXLR010000089">
    <property type="protein sequence ID" value="MCO6047157.1"/>
    <property type="molecule type" value="Genomic_DNA"/>
</dbReference>